<dbReference type="GeneID" id="33560013"/>
<evidence type="ECO:0000313" key="2">
    <source>
        <dbReference type="EMBL" id="ORX37195.1"/>
    </source>
</evidence>
<dbReference type="RefSeq" id="XP_021871233.1">
    <property type="nucleotide sequence ID" value="XM_022018204.1"/>
</dbReference>
<comment type="caution">
    <text evidence="2">The sequence shown here is derived from an EMBL/GenBank/DDBJ whole genome shotgun (WGS) entry which is preliminary data.</text>
</comment>
<name>A0A1Y1UJA2_9TREE</name>
<proteinExistence type="predicted"/>
<dbReference type="EMBL" id="NBSH01000006">
    <property type="protein sequence ID" value="ORX37195.1"/>
    <property type="molecule type" value="Genomic_DNA"/>
</dbReference>
<feature type="region of interest" description="Disordered" evidence="1">
    <location>
        <begin position="1"/>
        <end position="86"/>
    </location>
</feature>
<evidence type="ECO:0000313" key="3">
    <source>
        <dbReference type="Proteomes" id="UP000193218"/>
    </source>
</evidence>
<sequence length="86" mass="9567">MSSDDQFIDKQEDIADTNLDVEKEDKQAEESEVTGKVSSDEVEALKDDIGGGKVLDDSEGYTRSSNKDVNPMKQEQEIDQVVDNLE</sequence>
<feature type="compositionally biased region" description="Acidic residues" evidence="1">
    <location>
        <begin position="77"/>
        <end position="86"/>
    </location>
</feature>
<feature type="compositionally biased region" description="Basic and acidic residues" evidence="1">
    <location>
        <begin position="20"/>
        <end position="29"/>
    </location>
</feature>
<evidence type="ECO:0000256" key="1">
    <source>
        <dbReference type="SAM" id="MobiDB-lite"/>
    </source>
</evidence>
<dbReference type="AlphaFoldDB" id="A0A1Y1UJA2"/>
<dbReference type="InParanoid" id="A0A1Y1UJA2"/>
<accession>A0A1Y1UJA2</accession>
<protein>
    <submittedName>
        <fullName evidence="2">Uncharacterized protein</fullName>
    </submittedName>
</protein>
<gene>
    <name evidence="2" type="ORF">BD324DRAFT_650802</name>
</gene>
<organism evidence="2 3">
    <name type="scientific">Kockovaella imperatae</name>
    <dbReference type="NCBI Taxonomy" id="4999"/>
    <lineage>
        <taxon>Eukaryota</taxon>
        <taxon>Fungi</taxon>
        <taxon>Dikarya</taxon>
        <taxon>Basidiomycota</taxon>
        <taxon>Agaricomycotina</taxon>
        <taxon>Tremellomycetes</taxon>
        <taxon>Tremellales</taxon>
        <taxon>Cuniculitremaceae</taxon>
        <taxon>Kockovaella</taxon>
    </lineage>
</organism>
<reference evidence="2 3" key="1">
    <citation type="submission" date="2017-03" db="EMBL/GenBank/DDBJ databases">
        <title>Widespread Adenine N6-methylation of Active Genes in Fungi.</title>
        <authorList>
            <consortium name="DOE Joint Genome Institute"/>
            <person name="Mondo S.J."/>
            <person name="Dannebaum R.O."/>
            <person name="Kuo R.C."/>
            <person name="Louie K.B."/>
            <person name="Bewick A.J."/>
            <person name="Labutti K."/>
            <person name="Haridas S."/>
            <person name="Kuo A."/>
            <person name="Salamov A."/>
            <person name="Ahrendt S.R."/>
            <person name="Lau R."/>
            <person name="Bowen B.P."/>
            <person name="Lipzen A."/>
            <person name="Sullivan W."/>
            <person name="Andreopoulos W.B."/>
            <person name="Clum A."/>
            <person name="Lindquist E."/>
            <person name="Daum C."/>
            <person name="Northen T.R."/>
            <person name="Ramamoorthy G."/>
            <person name="Schmitz R.J."/>
            <person name="Gryganskyi A."/>
            <person name="Culley D."/>
            <person name="Magnuson J."/>
            <person name="James T.Y."/>
            <person name="O'Malley M.A."/>
            <person name="Stajich J.E."/>
            <person name="Spatafora J.W."/>
            <person name="Visel A."/>
            <person name="Grigoriev I.V."/>
        </authorList>
    </citation>
    <scope>NUCLEOTIDE SEQUENCE [LARGE SCALE GENOMIC DNA]</scope>
    <source>
        <strain evidence="2 3">NRRL Y-17943</strain>
    </source>
</reference>
<feature type="compositionally biased region" description="Basic and acidic residues" evidence="1">
    <location>
        <begin position="43"/>
        <end position="56"/>
    </location>
</feature>
<keyword evidence="3" id="KW-1185">Reference proteome</keyword>
<dbReference type="Proteomes" id="UP000193218">
    <property type="component" value="Unassembled WGS sequence"/>
</dbReference>
<dbReference type="OrthoDB" id="3146826at2759"/>